<reference evidence="6" key="1">
    <citation type="submission" date="2020-05" db="EMBL/GenBank/DDBJ databases">
        <authorList>
            <person name="Chiriac C."/>
            <person name="Salcher M."/>
            <person name="Ghai R."/>
            <person name="Kavagutti S V."/>
        </authorList>
    </citation>
    <scope>NUCLEOTIDE SEQUENCE</scope>
</reference>
<dbReference type="SMART" id="SM00382">
    <property type="entry name" value="AAA"/>
    <property type="match status" value="1"/>
</dbReference>
<proteinExistence type="predicted"/>
<dbReference type="GO" id="GO:0016887">
    <property type="term" value="F:ATP hydrolysis activity"/>
    <property type="evidence" value="ECO:0007669"/>
    <property type="project" value="InterPro"/>
</dbReference>
<keyword evidence="2" id="KW-0547">Nucleotide-binding</keyword>
<evidence type="ECO:0000256" key="3">
    <source>
        <dbReference type="ARBA" id="ARBA00022840"/>
    </source>
</evidence>
<evidence type="ECO:0000313" key="7">
    <source>
        <dbReference type="EMBL" id="CAB4770132.1"/>
    </source>
</evidence>
<keyword evidence="3" id="KW-0067">ATP-binding</keyword>
<dbReference type="EMBL" id="CAEZZP010000037">
    <property type="protein sequence ID" value="CAB4770132.1"/>
    <property type="molecule type" value="Genomic_DNA"/>
</dbReference>
<dbReference type="Pfam" id="PF00005">
    <property type="entry name" value="ABC_tran"/>
    <property type="match status" value="1"/>
</dbReference>
<sequence>MSRHPKPPSAQKGESSSTSRKAEPVLPAALIANNVAKDYGDGPALYPLSLRIEEHEKVALIGHNGSGKTTFLRMATGLLEPASGSITVFGQEPGSMDARSKLSYLADAPTFYDDLSVWEHLEYTARLHNMGTWEQKAADLLGQLGIYDRADDLPTRFSRGLKQKAAIAIAFIRPFELMLVDEPFVGLDADGKEALLDLFDQASADGAALVVATHELSFVSRTARTIALRDGSLVFDGESSQAEARGLVAVEGTATQD</sequence>
<name>A0A6J6STH3_9ZZZZ</name>
<evidence type="ECO:0000313" key="6">
    <source>
        <dbReference type="EMBL" id="CAB4737975.1"/>
    </source>
</evidence>
<dbReference type="Gene3D" id="3.40.50.300">
    <property type="entry name" value="P-loop containing nucleotide triphosphate hydrolases"/>
    <property type="match status" value="1"/>
</dbReference>
<evidence type="ECO:0000313" key="11">
    <source>
        <dbReference type="EMBL" id="CAB5038216.1"/>
    </source>
</evidence>
<dbReference type="AlphaFoldDB" id="A0A6J6STH3"/>
<dbReference type="EMBL" id="CAFBLJ010000035">
    <property type="protein sequence ID" value="CAB4867812.1"/>
    <property type="molecule type" value="Genomic_DNA"/>
</dbReference>
<evidence type="ECO:0000256" key="1">
    <source>
        <dbReference type="ARBA" id="ARBA00022448"/>
    </source>
</evidence>
<feature type="domain" description="ABC transporter" evidence="5">
    <location>
        <begin position="30"/>
        <end position="255"/>
    </location>
</feature>
<accession>A0A6J6STH3</accession>
<dbReference type="SUPFAM" id="SSF52540">
    <property type="entry name" value="P-loop containing nucleoside triphosphate hydrolases"/>
    <property type="match status" value="1"/>
</dbReference>
<dbReference type="InterPro" id="IPR051782">
    <property type="entry name" value="ABC_Transporter_VariousFunc"/>
</dbReference>
<feature type="region of interest" description="Disordered" evidence="4">
    <location>
        <begin position="1"/>
        <end position="22"/>
    </location>
</feature>
<evidence type="ECO:0000313" key="10">
    <source>
        <dbReference type="EMBL" id="CAB4912813.1"/>
    </source>
</evidence>
<dbReference type="CDD" id="cd03230">
    <property type="entry name" value="ABC_DR_subfamily_A"/>
    <property type="match status" value="1"/>
</dbReference>
<dbReference type="InterPro" id="IPR027417">
    <property type="entry name" value="P-loop_NTPase"/>
</dbReference>
<dbReference type="PROSITE" id="PS50893">
    <property type="entry name" value="ABC_TRANSPORTER_2"/>
    <property type="match status" value="1"/>
</dbReference>
<evidence type="ECO:0000259" key="5">
    <source>
        <dbReference type="PROSITE" id="PS50893"/>
    </source>
</evidence>
<evidence type="ECO:0000313" key="8">
    <source>
        <dbReference type="EMBL" id="CAB4798299.1"/>
    </source>
</evidence>
<evidence type="ECO:0000313" key="9">
    <source>
        <dbReference type="EMBL" id="CAB4867812.1"/>
    </source>
</evidence>
<dbReference type="InterPro" id="IPR003439">
    <property type="entry name" value="ABC_transporter-like_ATP-bd"/>
</dbReference>
<gene>
    <name evidence="6" type="ORF">UFOPK2658_02110</name>
    <name evidence="7" type="ORF">UFOPK2880_00767</name>
    <name evidence="8" type="ORF">UFOPK3004_00506</name>
    <name evidence="9" type="ORF">UFOPK3304_00832</name>
    <name evidence="10" type="ORF">UFOPK3494_01638</name>
    <name evidence="11" type="ORF">UFOPK4134_01871</name>
</gene>
<dbReference type="EMBL" id="CAEZYH010000193">
    <property type="protein sequence ID" value="CAB4737975.1"/>
    <property type="molecule type" value="Genomic_DNA"/>
</dbReference>
<evidence type="ECO:0000256" key="2">
    <source>
        <dbReference type="ARBA" id="ARBA00022741"/>
    </source>
</evidence>
<protein>
    <submittedName>
        <fullName evidence="6">Unannotated protein</fullName>
    </submittedName>
</protein>
<dbReference type="GO" id="GO:0005524">
    <property type="term" value="F:ATP binding"/>
    <property type="evidence" value="ECO:0007669"/>
    <property type="project" value="UniProtKB-KW"/>
</dbReference>
<dbReference type="PANTHER" id="PTHR42939">
    <property type="entry name" value="ABC TRANSPORTER ATP-BINDING PROTEIN ALBC-RELATED"/>
    <property type="match status" value="1"/>
</dbReference>
<dbReference type="EMBL" id="CAFBPS010000239">
    <property type="protein sequence ID" value="CAB5038216.1"/>
    <property type="molecule type" value="Genomic_DNA"/>
</dbReference>
<dbReference type="PANTHER" id="PTHR42939:SF1">
    <property type="entry name" value="ABC TRANSPORTER ATP-BINDING PROTEIN ALBC-RELATED"/>
    <property type="match status" value="1"/>
</dbReference>
<dbReference type="EMBL" id="CAFAAL010000028">
    <property type="protein sequence ID" value="CAB4798299.1"/>
    <property type="molecule type" value="Genomic_DNA"/>
</dbReference>
<organism evidence="6">
    <name type="scientific">freshwater metagenome</name>
    <dbReference type="NCBI Taxonomy" id="449393"/>
    <lineage>
        <taxon>unclassified sequences</taxon>
        <taxon>metagenomes</taxon>
        <taxon>ecological metagenomes</taxon>
    </lineage>
</organism>
<dbReference type="EMBL" id="CAFBMF010000154">
    <property type="protein sequence ID" value="CAB4912813.1"/>
    <property type="molecule type" value="Genomic_DNA"/>
</dbReference>
<evidence type="ECO:0000256" key="4">
    <source>
        <dbReference type="SAM" id="MobiDB-lite"/>
    </source>
</evidence>
<dbReference type="InterPro" id="IPR003593">
    <property type="entry name" value="AAA+_ATPase"/>
</dbReference>
<keyword evidence="1" id="KW-0813">Transport</keyword>